<sequence length="113" mass="12852">MILPGEVQYQLLYEYQGITLLGREFNTQVQTVPGESGVTGRVQSVSPHYHSVVANLLYGTFSPRARFSIVKPIYRSKIYFVHVKKTTEGVDVSCKTCIKRCLVSHSHHKNKIR</sequence>
<evidence type="ECO:0000313" key="1">
    <source>
        <dbReference type="EMBL" id="CAG6778167.1"/>
    </source>
</evidence>
<dbReference type="EMBL" id="HBUF01608402">
    <property type="protein sequence ID" value="CAG6778167.1"/>
    <property type="molecule type" value="Transcribed_RNA"/>
</dbReference>
<name>A0A8D9F5Y4_9HEMI</name>
<dbReference type="AlphaFoldDB" id="A0A8D9F5Y4"/>
<protein>
    <submittedName>
        <fullName evidence="1">Uncharacterized protein</fullName>
    </submittedName>
</protein>
<organism evidence="1">
    <name type="scientific">Cacopsylla melanoneura</name>
    <dbReference type="NCBI Taxonomy" id="428564"/>
    <lineage>
        <taxon>Eukaryota</taxon>
        <taxon>Metazoa</taxon>
        <taxon>Ecdysozoa</taxon>
        <taxon>Arthropoda</taxon>
        <taxon>Hexapoda</taxon>
        <taxon>Insecta</taxon>
        <taxon>Pterygota</taxon>
        <taxon>Neoptera</taxon>
        <taxon>Paraneoptera</taxon>
        <taxon>Hemiptera</taxon>
        <taxon>Sternorrhyncha</taxon>
        <taxon>Psylloidea</taxon>
        <taxon>Psyllidae</taxon>
        <taxon>Psyllinae</taxon>
        <taxon>Cacopsylla</taxon>
    </lineage>
</organism>
<dbReference type="EMBL" id="HBUF01608403">
    <property type="protein sequence ID" value="CAG6778168.1"/>
    <property type="molecule type" value="Transcribed_RNA"/>
</dbReference>
<proteinExistence type="predicted"/>
<accession>A0A8D9F5Y4</accession>
<reference evidence="1" key="1">
    <citation type="submission" date="2021-05" db="EMBL/GenBank/DDBJ databases">
        <authorList>
            <person name="Alioto T."/>
            <person name="Alioto T."/>
            <person name="Gomez Garrido J."/>
        </authorList>
    </citation>
    <scope>NUCLEOTIDE SEQUENCE</scope>
</reference>